<dbReference type="RefSeq" id="WP_154538864.1">
    <property type="nucleotide sequence ID" value="NZ_JAXDSU010000089.1"/>
</dbReference>
<dbReference type="InterPro" id="IPR005531">
    <property type="entry name" value="Asp23"/>
</dbReference>
<evidence type="ECO:0000313" key="3">
    <source>
        <dbReference type="Proteomes" id="UP000441925"/>
    </source>
</evidence>
<dbReference type="AlphaFoldDB" id="A0A6N7VQ62"/>
<comment type="caution">
    <text evidence="2">The sequence shown here is derived from an EMBL/GenBank/DDBJ whole genome shotgun (WGS) entry which is preliminary data.</text>
</comment>
<evidence type="ECO:0000256" key="1">
    <source>
        <dbReference type="ARBA" id="ARBA00005721"/>
    </source>
</evidence>
<organism evidence="2 3">
    <name type="scientific">Anaerococcus porci</name>
    <dbReference type="NCBI Taxonomy" id="2652269"/>
    <lineage>
        <taxon>Bacteria</taxon>
        <taxon>Bacillati</taxon>
        <taxon>Bacillota</taxon>
        <taxon>Tissierellia</taxon>
        <taxon>Tissierellales</taxon>
        <taxon>Peptoniphilaceae</taxon>
        <taxon>Anaerococcus</taxon>
    </lineage>
</organism>
<dbReference type="PANTHER" id="PTHR34297">
    <property type="entry name" value="HYPOTHETICAL CYTOSOLIC PROTEIN-RELATED"/>
    <property type="match status" value="1"/>
</dbReference>
<keyword evidence="3" id="KW-1185">Reference proteome</keyword>
<accession>A0A6N7VQ62</accession>
<proteinExistence type="inferred from homology"/>
<dbReference type="Proteomes" id="UP000441925">
    <property type="component" value="Unassembled WGS sequence"/>
</dbReference>
<sequence>MAREFKYGSVKIANETIETIAKTAAEEINGVVELEELDSKELKKASNISVFEGFVTIDLNLVLRADVNVRKTIKHVQENVKRQVETMTGLLVKRVNVQVNSLKI</sequence>
<reference evidence="2 3" key="1">
    <citation type="submission" date="2019-08" db="EMBL/GenBank/DDBJ databases">
        <title>In-depth cultivation of the pig gut microbiome towards novel bacterial diversity and tailored functional studies.</title>
        <authorList>
            <person name="Wylensek D."/>
            <person name="Hitch T.C.A."/>
            <person name="Clavel T."/>
        </authorList>
    </citation>
    <scope>NUCLEOTIDE SEQUENCE [LARGE SCALE GENOMIC DNA]</scope>
    <source>
        <strain evidence="2 3">WCA-380-WT-2B</strain>
    </source>
</reference>
<gene>
    <name evidence="2" type="ORF">FYJ26_00930</name>
</gene>
<protein>
    <submittedName>
        <fullName evidence="2">Asp23/Gls24 family envelope stress response protein</fullName>
    </submittedName>
</protein>
<name>A0A6N7VQ62_9FIRM</name>
<evidence type="ECO:0000313" key="2">
    <source>
        <dbReference type="EMBL" id="MSS77012.1"/>
    </source>
</evidence>
<comment type="similarity">
    <text evidence="1">Belongs to the asp23 family.</text>
</comment>
<dbReference type="EMBL" id="VULQ01000001">
    <property type="protein sequence ID" value="MSS77012.1"/>
    <property type="molecule type" value="Genomic_DNA"/>
</dbReference>
<dbReference type="Pfam" id="PF03780">
    <property type="entry name" value="Asp23"/>
    <property type="match status" value="1"/>
</dbReference>